<organism evidence="1">
    <name type="scientific">bioreactor metagenome</name>
    <dbReference type="NCBI Taxonomy" id="1076179"/>
    <lineage>
        <taxon>unclassified sequences</taxon>
        <taxon>metagenomes</taxon>
        <taxon>ecological metagenomes</taxon>
    </lineage>
</organism>
<name>A0A645EP05_9ZZZZ</name>
<protein>
    <submittedName>
        <fullName evidence="1">Uncharacterized protein</fullName>
    </submittedName>
</protein>
<comment type="caution">
    <text evidence="1">The sequence shown here is derived from an EMBL/GenBank/DDBJ whole genome shotgun (WGS) entry which is preliminary data.</text>
</comment>
<proteinExistence type="predicted"/>
<evidence type="ECO:0000313" key="1">
    <source>
        <dbReference type="EMBL" id="MPN03176.1"/>
    </source>
</evidence>
<gene>
    <name evidence="1" type="ORF">SDC9_150401</name>
</gene>
<sequence>MQTKKCAHPQQANGGAVVTGVRRRHRHVKADDARYFAWVSVSPVNGLQCRHGMRHQHIGGLLACRGQRSAVLLHHRGDIPRKGTVIRIAIAEFFNDRHPVTCRQRCIKHLVLVNGGRHARAGKQYHRGAVTAALLALRIHIHVVTVYHDPLPHRLDLPRLPHKAQVMVCRKQQ</sequence>
<accession>A0A645EP05</accession>
<dbReference type="AlphaFoldDB" id="A0A645EP05"/>
<dbReference type="EMBL" id="VSSQ01049103">
    <property type="protein sequence ID" value="MPN03176.1"/>
    <property type="molecule type" value="Genomic_DNA"/>
</dbReference>
<reference evidence="1" key="1">
    <citation type="submission" date="2019-08" db="EMBL/GenBank/DDBJ databases">
        <authorList>
            <person name="Kucharzyk K."/>
            <person name="Murdoch R.W."/>
            <person name="Higgins S."/>
            <person name="Loffler F."/>
        </authorList>
    </citation>
    <scope>NUCLEOTIDE SEQUENCE</scope>
</reference>